<sequence>MDRLLLNQRAPSTACFESLLLDSLLLLNERSATVQDLLSSMKSNPFINSSNDTSLLSAIENVLHYYLSVNPHKHFSINLNQQSLKYTLCISESIVSLNKQTNKL</sequence>
<dbReference type="InParanoid" id="D8LXM5"/>
<dbReference type="Proteomes" id="UP000008312">
    <property type="component" value="Unassembled WGS sequence"/>
</dbReference>
<proteinExistence type="predicted"/>
<name>D8LXM5_BLAHO</name>
<protein>
    <submittedName>
        <fullName evidence="1">Uncharacterized protein</fullName>
    </submittedName>
</protein>
<dbReference type="AlphaFoldDB" id="D8LXM5"/>
<dbReference type="GeneID" id="24917980"/>
<dbReference type="RefSeq" id="XP_012894378.1">
    <property type="nucleotide sequence ID" value="XM_013038924.1"/>
</dbReference>
<keyword evidence="2" id="KW-1185">Reference proteome</keyword>
<evidence type="ECO:0000313" key="1">
    <source>
        <dbReference type="EMBL" id="CBK20330.2"/>
    </source>
</evidence>
<evidence type="ECO:0000313" key="2">
    <source>
        <dbReference type="Proteomes" id="UP000008312"/>
    </source>
</evidence>
<reference evidence="1" key="1">
    <citation type="submission" date="2010-02" db="EMBL/GenBank/DDBJ databases">
        <title>Sequencing and annotation of the Blastocystis hominis genome.</title>
        <authorList>
            <person name="Wincker P."/>
        </authorList>
    </citation>
    <scope>NUCLEOTIDE SEQUENCE</scope>
    <source>
        <strain evidence="1">Singapore isolate B</strain>
    </source>
</reference>
<accession>D8LXM5</accession>
<dbReference type="EMBL" id="FN668639">
    <property type="protein sequence ID" value="CBK20330.2"/>
    <property type="molecule type" value="Genomic_DNA"/>
</dbReference>
<gene>
    <name evidence="1" type="ORF">GSBLH_T00000680001</name>
</gene>
<organism evidence="1">
    <name type="scientific">Blastocystis hominis</name>
    <dbReference type="NCBI Taxonomy" id="12968"/>
    <lineage>
        <taxon>Eukaryota</taxon>
        <taxon>Sar</taxon>
        <taxon>Stramenopiles</taxon>
        <taxon>Bigyra</taxon>
        <taxon>Opalozoa</taxon>
        <taxon>Opalinata</taxon>
        <taxon>Blastocystidae</taxon>
        <taxon>Blastocystis</taxon>
    </lineage>
</organism>